<sequence length="434" mass="49863">MQPVPRTPTPVELGKGPAEDAGPEGRMVPTEKAEELFLALWLLVLIAFLLLRWELVYLLLPALWLVFVAVFFFKPKMMVELERVVPHNRFLEGTEIEIVLRIRAGERIPSLKVREDLPEGLELIDGRTEWVLSLRKGELKELRYRVRVKRGIHEFNWVELSYRDPFGFFHFTKKFDLYTELIGVPIIENVPTPYSTRGTKITVGSLPSPRVGEGVEFHAIREYQPGDPLKIINWKATARTGKIMANEYESERKVDVIFIVDASYTGELVFDNLIRAAASLMLNALNSGTSFGLLLAEEVPLWVRPDYGKRHFFKCIDFLSTARPDRNNMIAYQVEHLIRSRFPPRAQLVYFSPLLTEESREALRIMSSFGYNVVVISPDPYTAVEPKSREEELALRLLSLRRRAILRKMAGYGRIIDWDVRRPLKVAVAEVAVV</sequence>
<organism evidence="4 5">
    <name type="scientific">Thermococcus celericrescens</name>
    <dbReference type="NCBI Taxonomy" id="227598"/>
    <lineage>
        <taxon>Archaea</taxon>
        <taxon>Methanobacteriati</taxon>
        <taxon>Methanobacteriota</taxon>
        <taxon>Thermococci</taxon>
        <taxon>Thermococcales</taxon>
        <taxon>Thermococcaceae</taxon>
        <taxon>Thermococcus</taxon>
    </lineage>
</organism>
<protein>
    <submittedName>
        <fullName evidence="4">MoxR associated protein</fullName>
    </submittedName>
</protein>
<evidence type="ECO:0000313" key="5">
    <source>
        <dbReference type="Proteomes" id="UP000053462"/>
    </source>
</evidence>
<evidence type="ECO:0000256" key="1">
    <source>
        <dbReference type="SAM" id="MobiDB-lite"/>
    </source>
</evidence>
<comment type="caution">
    <text evidence="4">The sequence shown here is derived from an EMBL/GenBank/DDBJ whole genome shotgun (WGS) entry which is preliminary data.</text>
</comment>
<feature type="transmembrane region" description="Helical" evidence="2">
    <location>
        <begin position="57"/>
        <end position="73"/>
    </location>
</feature>
<dbReference type="Proteomes" id="UP000053462">
    <property type="component" value="Unassembled WGS sequence"/>
</dbReference>
<dbReference type="AlphaFoldDB" id="A0A124EB60"/>
<dbReference type="InterPro" id="IPR002881">
    <property type="entry name" value="DUF58"/>
</dbReference>
<dbReference type="OrthoDB" id="31512at2157"/>
<keyword evidence="2" id="KW-0472">Membrane</keyword>
<name>A0A124EB60_9EURY</name>
<evidence type="ECO:0000256" key="2">
    <source>
        <dbReference type="SAM" id="Phobius"/>
    </source>
</evidence>
<dbReference type="Pfam" id="PF01882">
    <property type="entry name" value="DUF58"/>
    <property type="match status" value="1"/>
</dbReference>
<feature type="region of interest" description="Disordered" evidence="1">
    <location>
        <begin position="1"/>
        <end position="26"/>
    </location>
</feature>
<keyword evidence="5" id="KW-1185">Reference proteome</keyword>
<keyword evidence="2" id="KW-0812">Transmembrane</keyword>
<gene>
    <name evidence="4" type="ORF">APY94_08760</name>
</gene>
<evidence type="ECO:0000313" key="4">
    <source>
        <dbReference type="EMBL" id="KUH32702.1"/>
    </source>
</evidence>
<feature type="domain" description="DUF58" evidence="3">
    <location>
        <begin position="220"/>
        <end position="368"/>
    </location>
</feature>
<dbReference type="PANTHER" id="PTHR33608:SF6">
    <property type="entry name" value="BLL2464 PROTEIN"/>
    <property type="match status" value="1"/>
</dbReference>
<dbReference type="EMBL" id="LLYW01000030">
    <property type="protein sequence ID" value="KUH32702.1"/>
    <property type="molecule type" value="Genomic_DNA"/>
</dbReference>
<dbReference type="PANTHER" id="PTHR33608">
    <property type="entry name" value="BLL2464 PROTEIN"/>
    <property type="match status" value="1"/>
</dbReference>
<evidence type="ECO:0000259" key="3">
    <source>
        <dbReference type="Pfam" id="PF01882"/>
    </source>
</evidence>
<accession>A0A124EB60</accession>
<reference evidence="4 5" key="1">
    <citation type="submission" date="2015-10" db="EMBL/GenBank/DDBJ databases">
        <title>Draft genome sequence of Thermococcus celericrescens strain DSM 17994.</title>
        <authorList>
            <person name="Hong S.-J."/>
            <person name="Park C.-E."/>
            <person name="Shin J.-H."/>
        </authorList>
    </citation>
    <scope>NUCLEOTIDE SEQUENCE [LARGE SCALE GENOMIC DNA]</scope>
    <source>
        <strain evidence="4 5">DSM 17994</strain>
    </source>
</reference>
<proteinExistence type="predicted"/>
<feature type="transmembrane region" description="Helical" evidence="2">
    <location>
        <begin position="36"/>
        <end position="51"/>
    </location>
</feature>
<dbReference type="STRING" id="227598.APY94_08760"/>
<dbReference type="RefSeq" id="WP_058939274.1">
    <property type="nucleotide sequence ID" value="NZ_LLYW01000030.1"/>
</dbReference>
<keyword evidence="2" id="KW-1133">Transmembrane helix</keyword>